<comment type="subcellular location">
    <subcellularLocation>
        <location evidence="1">Membrane</location>
    </subcellularLocation>
</comment>
<name>A0A368TMN5_9GAMM</name>
<reference evidence="7 8" key="1">
    <citation type="submission" date="2018-07" db="EMBL/GenBank/DDBJ databases">
        <title>Halomonas rutogse sp. nov., isolated from Lake TangqianCo on Tibetan Plateau.</title>
        <authorList>
            <person name="Lu H."/>
            <person name="Xing P."/>
            <person name="Wu Q."/>
        </authorList>
    </citation>
    <scope>NUCLEOTIDE SEQUENCE [LARGE SCALE GENOMIC DNA]</scope>
    <source>
        <strain evidence="7 8">TQ8S</strain>
    </source>
</reference>
<dbReference type="SMART" id="SM00283">
    <property type="entry name" value="MA"/>
    <property type="match status" value="1"/>
</dbReference>
<organism evidence="7 8">
    <name type="scientific">Vreelandella rituensis</name>
    <dbReference type="NCBI Taxonomy" id="2282306"/>
    <lineage>
        <taxon>Bacteria</taxon>
        <taxon>Pseudomonadati</taxon>
        <taxon>Pseudomonadota</taxon>
        <taxon>Gammaproteobacteria</taxon>
        <taxon>Oceanospirillales</taxon>
        <taxon>Halomonadaceae</taxon>
        <taxon>Vreelandella</taxon>
    </lineage>
</organism>
<dbReference type="EMBL" id="QPIJ01000091">
    <property type="protein sequence ID" value="RCV85851.1"/>
    <property type="molecule type" value="Genomic_DNA"/>
</dbReference>
<dbReference type="OrthoDB" id="9808588at2"/>
<dbReference type="GO" id="GO:0006935">
    <property type="term" value="P:chemotaxis"/>
    <property type="evidence" value="ECO:0007669"/>
    <property type="project" value="InterPro"/>
</dbReference>
<keyword evidence="8" id="KW-1185">Reference proteome</keyword>
<feature type="region of interest" description="Disordered" evidence="5">
    <location>
        <begin position="368"/>
        <end position="389"/>
    </location>
</feature>
<comment type="caution">
    <text evidence="7">The sequence shown here is derived from an EMBL/GenBank/DDBJ whole genome shotgun (WGS) entry which is preliminary data.</text>
</comment>
<dbReference type="PRINTS" id="PR00260">
    <property type="entry name" value="CHEMTRNSDUCR"/>
</dbReference>
<keyword evidence="2 4" id="KW-0807">Transducer</keyword>
<evidence type="ECO:0000313" key="8">
    <source>
        <dbReference type="Proteomes" id="UP000253204"/>
    </source>
</evidence>
<dbReference type="GO" id="GO:0016020">
    <property type="term" value="C:membrane"/>
    <property type="evidence" value="ECO:0007669"/>
    <property type="project" value="UniProtKB-SubCell"/>
</dbReference>
<dbReference type="Pfam" id="PF00015">
    <property type="entry name" value="MCPsignal"/>
    <property type="match status" value="1"/>
</dbReference>
<dbReference type="Pfam" id="PF13682">
    <property type="entry name" value="CZB"/>
    <property type="match status" value="1"/>
</dbReference>
<dbReference type="GO" id="GO:0007165">
    <property type="term" value="P:signal transduction"/>
    <property type="evidence" value="ECO:0007669"/>
    <property type="project" value="UniProtKB-KW"/>
</dbReference>
<evidence type="ECO:0000256" key="3">
    <source>
        <dbReference type="ARBA" id="ARBA00029447"/>
    </source>
</evidence>
<dbReference type="InterPro" id="IPR004090">
    <property type="entry name" value="Chemotax_Me-accpt_rcpt"/>
</dbReference>
<dbReference type="RefSeq" id="WP_114488625.1">
    <property type="nucleotide sequence ID" value="NZ_CBCSHM010000102.1"/>
</dbReference>
<dbReference type="Gene3D" id="6.10.250.3200">
    <property type="match status" value="1"/>
</dbReference>
<protein>
    <submittedName>
        <fullName evidence="7">Chemotaxis protein</fullName>
    </submittedName>
</protein>
<dbReference type="SUPFAM" id="SSF58104">
    <property type="entry name" value="Methyl-accepting chemotaxis protein (MCP) signaling domain"/>
    <property type="match status" value="1"/>
</dbReference>
<proteinExistence type="inferred from homology"/>
<dbReference type="PANTHER" id="PTHR32089:SF112">
    <property type="entry name" value="LYSOZYME-LIKE PROTEIN-RELATED"/>
    <property type="match status" value="1"/>
</dbReference>
<dbReference type="PANTHER" id="PTHR32089">
    <property type="entry name" value="METHYL-ACCEPTING CHEMOTAXIS PROTEIN MCPB"/>
    <property type="match status" value="1"/>
</dbReference>
<evidence type="ECO:0000256" key="5">
    <source>
        <dbReference type="SAM" id="MobiDB-lite"/>
    </source>
</evidence>
<dbReference type="GO" id="GO:0004888">
    <property type="term" value="F:transmembrane signaling receptor activity"/>
    <property type="evidence" value="ECO:0007669"/>
    <property type="project" value="InterPro"/>
</dbReference>
<evidence type="ECO:0000256" key="2">
    <source>
        <dbReference type="ARBA" id="ARBA00023224"/>
    </source>
</evidence>
<sequence length="389" mass="42980">MRLWKRKSATLFFDSSQDGSSVIHERDRLKARIDQLESEQRIHQHLFQNLTGFGDSVVALRESFTELSDLLVGNQKVTDFTANESLRSHDALTAMVAELLTLNQHISQAAEQVTSLRGDAGDIGNFVNVIGEISLQTTLLAFNASIEAARAGEAGRGFAVVATEVRHLASRTTTASDEIGGLTGNILRQTGTVDGVMADNAKKAASLSAEASQVMQRTEHLLALTSESSQTLSFSAMLSEVEVANMEELEVKLEVYRIFMGLSDKTVADLPDETQCALGRWYYEGTGSSMFHADEDFRALEVPHREVHRQAIEAVSQYREGRIDDAMRALTRMEAANLDVMERLRYIMRKYKPEMHHTTLLKQEGDNARLERGSSSGVTPCVKTALPEA</sequence>
<accession>A0A368TMN5</accession>
<dbReference type="AlphaFoldDB" id="A0A368TMN5"/>
<dbReference type="Gene3D" id="1.20.120.30">
    <property type="entry name" value="Aspartate receptor, ligand-binding domain"/>
    <property type="match status" value="1"/>
</dbReference>
<dbReference type="Proteomes" id="UP000253204">
    <property type="component" value="Unassembled WGS sequence"/>
</dbReference>
<dbReference type="InterPro" id="IPR004089">
    <property type="entry name" value="MCPsignal_dom"/>
</dbReference>
<evidence type="ECO:0000259" key="6">
    <source>
        <dbReference type="PROSITE" id="PS50111"/>
    </source>
</evidence>
<dbReference type="InterPro" id="IPR025991">
    <property type="entry name" value="Chemoreceptor_zinc-bind_dom"/>
</dbReference>
<evidence type="ECO:0000256" key="4">
    <source>
        <dbReference type="PROSITE-ProRule" id="PRU00284"/>
    </source>
</evidence>
<feature type="domain" description="Methyl-accepting transducer" evidence="6">
    <location>
        <begin position="88"/>
        <end position="263"/>
    </location>
</feature>
<evidence type="ECO:0000256" key="1">
    <source>
        <dbReference type="ARBA" id="ARBA00004370"/>
    </source>
</evidence>
<dbReference type="PROSITE" id="PS50111">
    <property type="entry name" value="CHEMOTAXIS_TRANSDUC_2"/>
    <property type="match status" value="1"/>
</dbReference>
<evidence type="ECO:0000313" key="7">
    <source>
        <dbReference type="EMBL" id="RCV85851.1"/>
    </source>
</evidence>
<comment type="similarity">
    <text evidence="3">Belongs to the methyl-accepting chemotaxis (MCP) protein family.</text>
</comment>
<gene>
    <name evidence="7" type="ORF">DU506_20020</name>
</gene>